<dbReference type="EMBL" id="NBVN01000004">
    <property type="protein sequence ID" value="PUA32548.1"/>
    <property type="molecule type" value="Genomic_DNA"/>
</dbReference>
<evidence type="ECO:0000313" key="2">
    <source>
        <dbReference type="Proteomes" id="UP000244093"/>
    </source>
</evidence>
<organism evidence="1 2">
    <name type="scientific">Zestosphaera tikiterensis</name>
    <dbReference type="NCBI Taxonomy" id="1973259"/>
    <lineage>
        <taxon>Archaea</taxon>
        <taxon>Thermoproteota</taxon>
        <taxon>Thermoprotei</taxon>
        <taxon>Desulfurococcales</taxon>
        <taxon>Desulfurococcaceae</taxon>
        <taxon>Zestosphaera</taxon>
    </lineage>
</organism>
<reference evidence="1 2" key="1">
    <citation type="journal article" date="2018" name="Syst. Appl. Microbiol.">
        <title>A new symbiotic nanoarchaeote (Candidatus Nanoclepta minutus) and its host (Zestosphaera tikiterensis gen. nov., sp. nov.) from a New Zealand hot spring.</title>
        <authorList>
            <person name="St John E."/>
            <person name="Liu Y."/>
            <person name="Podar M."/>
            <person name="Stott M.B."/>
            <person name="Meneghin J."/>
            <person name="Chen Z."/>
            <person name="Lagutin K."/>
            <person name="Mitchell K."/>
            <person name="Reysenbach A.L."/>
        </authorList>
    </citation>
    <scope>NUCLEOTIDE SEQUENCE [LARGE SCALE GENOMIC DNA]</scope>
    <source>
        <strain evidence="1">NZ3</strain>
    </source>
</reference>
<protein>
    <submittedName>
        <fullName evidence="1">Uncharacterized protein</fullName>
    </submittedName>
</protein>
<comment type="caution">
    <text evidence="1">The sequence shown here is derived from an EMBL/GenBank/DDBJ whole genome shotgun (WGS) entry which is preliminary data.</text>
</comment>
<proteinExistence type="predicted"/>
<dbReference type="Proteomes" id="UP000244093">
    <property type="component" value="Unassembled WGS sequence"/>
</dbReference>
<dbReference type="AlphaFoldDB" id="A0A2R7Y4U0"/>
<evidence type="ECO:0000313" key="1">
    <source>
        <dbReference type="EMBL" id="PUA32548.1"/>
    </source>
</evidence>
<name>A0A2R7Y4U0_9CREN</name>
<gene>
    <name evidence="1" type="ORF">B7O98_07835</name>
</gene>
<sequence>MSEKWMAFDVKAKKKVEIKNPQFVKMKNNRWAVVGTSPETGIKVVRFLSKKEVETLKSKGLIKE</sequence>
<accession>A0A2R7Y4U0</accession>